<name>A0A0C9Y8V9_9AGAM</name>
<keyword evidence="1" id="KW-0472">Membrane</keyword>
<reference evidence="2 3" key="1">
    <citation type="submission" date="2014-04" db="EMBL/GenBank/DDBJ databases">
        <authorList>
            <consortium name="DOE Joint Genome Institute"/>
            <person name="Kuo A."/>
            <person name="Kohler A."/>
            <person name="Costa M.D."/>
            <person name="Nagy L.G."/>
            <person name="Floudas D."/>
            <person name="Copeland A."/>
            <person name="Barry K.W."/>
            <person name="Cichocki N."/>
            <person name="Veneault-Fourrey C."/>
            <person name="LaButti K."/>
            <person name="Lindquist E.A."/>
            <person name="Lipzen A."/>
            <person name="Lundell T."/>
            <person name="Morin E."/>
            <person name="Murat C."/>
            <person name="Sun H."/>
            <person name="Tunlid A."/>
            <person name="Henrissat B."/>
            <person name="Grigoriev I.V."/>
            <person name="Hibbett D.S."/>
            <person name="Martin F."/>
            <person name="Nordberg H.P."/>
            <person name="Cantor M.N."/>
            <person name="Hua S.X."/>
        </authorList>
    </citation>
    <scope>NUCLEOTIDE SEQUENCE [LARGE SCALE GENOMIC DNA]</scope>
    <source>
        <strain evidence="2 3">441</strain>
    </source>
</reference>
<dbReference type="Proteomes" id="UP000054018">
    <property type="component" value="Unassembled WGS sequence"/>
</dbReference>
<dbReference type="PROSITE" id="PS51257">
    <property type="entry name" value="PROKAR_LIPOPROTEIN"/>
    <property type="match status" value="1"/>
</dbReference>
<dbReference type="OrthoDB" id="10569689at2759"/>
<dbReference type="EMBL" id="KN834000">
    <property type="protein sequence ID" value="KIK13381.1"/>
    <property type="molecule type" value="Genomic_DNA"/>
</dbReference>
<accession>A0A0C9Y8V9</accession>
<keyword evidence="1" id="KW-1133">Transmembrane helix</keyword>
<keyword evidence="1" id="KW-0812">Transmembrane</keyword>
<dbReference type="HOGENOM" id="CLU_2264785_0_0_1"/>
<dbReference type="AlphaFoldDB" id="A0A0C9Y8V9"/>
<organism evidence="2 3">
    <name type="scientific">Pisolithus microcarpus 441</name>
    <dbReference type="NCBI Taxonomy" id="765257"/>
    <lineage>
        <taxon>Eukaryota</taxon>
        <taxon>Fungi</taxon>
        <taxon>Dikarya</taxon>
        <taxon>Basidiomycota</taxon>
        <taxon>Agaricomycotina</taxon>
        <taxon>Agaricomycetes</taxon>
        <taxon>Agaricomycetidae</taxon>
        <taxon>Boletales</taxon>
        <taxon>Sclerodermatineae</taxon>
        <taxon>Pisolithaceae</taxon>
        <taxon>Pisolithus</taxon>
    </lineage>
</organism>
<sequence length="103" mass="11891">MLPQSQRLLYPLASIPIFLGCFSAIIRIRHQQARSKEIRHVIQLCPEHNLTAHVTNRFRTTMPIGYLNWAVIFFGADSTTARAILVEDILNQFQFVDDIVREP</sequence>
<reference evidence="3" key="2">
    <citation type="submission" date="2015-01" db="EMBL/GenBank/DDBJ databases">
        <title>Evolutionary Origins and Diversification of the Mycorrhizal Mutualists.</title>
        <authorList>
            <consortium name="DOE Joint Genome Institute"/>
            <consortium name="Mycorrhizal Genomics Consortium"/>
            <person name="Kohler A."/>
            <person name="Kuo A."/>
            <person name="Nagy L.G."/>
            <person name="Floudas D."/>
            <person name="Copeland A."/>
            <person name="Barry K.W."/>
            <person name="Cichocki N."/>
            <person name="Veneault-Fourrey C."/>
            <person name="LaButti K."/>
            <person name="Lindquist E.A."/>
            <person name="Lipzen A."/>
            <person name="Lundell T."/>
            <person name="Morin E."/>
            <person name="Murat C."/>
            <person name="Riley R."/>
            <person name="Ohm R."/>
            <person name="Sun H."/>
            <person name="Tunlid A."/>
            <person name="Henrissat B."/>
            <person name="Grigoriev I.V."/>
            <person name="Hibbett D.S."/>
            <person name="Martin F."/>
        </authorList>
    </citation>
    <scope>NUCLEOTIDE SEQUENCE [LARGE SCALE GENOMIC DNA]</scope>
    <source>
        <strain evidence="3">441</strain>
    </source>
</reference>
<protein>
    <submittedName>
        <fullName evidence="2">Uncharacterized protein</fullName>
    </submittedName>
</protein>
<feature type="transmembrane region" description="Helical" evidence="1">
    <location>
        <begin position="12"/>
        <end position="29"/>
    </location>
</feature>
<keyword evidence="3" id="KW-1185">Reference proteome</keyword>
<gene>
    <name evidence="2" type="ORF">PISMIDRAFT_405244</name>
</gene>
<proteinExistence type="predicted"/>
<evidence type="ECO:0000256" key="1">
    <source>
        <dbReference type="SAM" id="Phobius"/>
    </source>
</evidence>
<evidence type="ECO:0000313" key="3">
    <source>
        <dbReference type="Proteomes" id="UP000054018"/>
    </source>
</evidence>
<evidence type="ECO:0000313" key="2">
    <source>
        <dbReference type="EMBL" id="KIK13381.1"/>
    </source>
</evidence>